<evidence type="ECO:0000256" key="5">
    <source>
        <dbReference type="ARBA" id="ARBA00022692"/>
    </source>
</evidence>
<evidence type="ECO:0000256" key="3">
    <source>
        <dbReference type="ARBA" id="ARBA00022475"/>
    </source>
</evidence>
<feature type="transmembrane region" description="Helical" evidence="8">
    <location>
        <begin position="192"/>
        <end position="208"/>
    </location>
</feature>
<evidence type="ECO:0000256" key="1">
    <source>
        <dbReference type="ARBA" id="ARBA00004429"/>
    </source>
</evidence>
<dbReference type="STRING" id="1802061.A3A93_05765"/>
<keyword evidence="4" id="KW-0997">Cell inner membrane</keyword>
<dbReference type="AlphaFoldDB" id="A0A1F7IV69"/>
<dbReference type="GO" id="GO:0005886">
    <property type="term" value="C:plasma membrane"/>
    <property type="evidence" value="ECO:0007669"/>
    <property type="project" value="UniProtKB-SubCell"/>
</dbReference>
<feature type="domain" description="Type II secretion system protein GspF" evidence="9">
    <location>
        <begin position="216"/>
        <end position="339"/>
    </location>
</feature>
<feature type="domain" description="Type II secretion system protein GspF" evidence="9">
    <location>
        <begin position="17"/>
        <end position="138"/>
    </location>
</feature>
<keyword evidence="6 8" id="KW-1133">Transmembrane helix</keyword>
<sequence length="350" mass="39308">MNTKNVGMSYKDKITLLSNLSTMLTAGISILETVDSLLEDAKGNQKKLLQVLREDLIQGKHMYITFSKFPGVFDKVTVNIIKASEEAGSLDVTLKDIKTHIQKEMEFIDKIRSAMMYPVLIFVVFVLVLIGILVFVIPRMASVFVRMRLELPLPTKILIIMSNFITQNTIGLIVGFIVFVILTMVLYKKNRFIIFAVIFSIPGISELIKQMDITRFTRSLALLLSSGLTIIQALELTENVVLRRDISRLIKHAKNNLIAGKRLSEGLRSQKNLFPSMVIKLVEAGEKTGSLDKSLQDVSEYMDYQVTRTLETLTTLIEPIMLIMIGFIVGGMMLSIIAPIYGLITQIGTR</sequence>
<keyword evidence="5 8" id="KW-0812">Transmembrane</keyword>
<dbReference type="PRINTS" id="PR00812">
    <property type="entry name" value="BCTERIALGSPF"/>
</dbReference>
<evidence type="ECO:0000256" key="8">
    <source>
        <dbReference type="SAM" id="Phobius"/>
    </source>
</evidence>
<reference evidence="10 11" key="1">
    <citation type="journal article" date="2016" name="Nat. Commun.">
        <title>Thousands of microbial genomes shed light on interconnected biogeochemical processes in an aquifer system.</title>
        <authorList>
            <person name="Anantharaman K."/>
            <person name="Brown C.T."/>
            <person name="Hug L.A."/>
            <person name="Sharon I."/>
            <person name="Castelle C.J."/>
            <person name="Probst A.J."/>
            <person name="Thomas B.C."/>
            <person name="Singh A."/>
            <person name="Wilkins M.J."/>
            <person name="Karaoz U."/>
            <person name="Brodie E.L."/>
            <person name="Williams K.H."/>
            <person name="Hubbard S.S."/>
            <person name="Banfield J.F."/>
        </authorList>
    </citation>
    <scope>NUCLEOTIDE SEQUENCE [LARGE SCALE GENOMIC DNA]</scope>
</reference>
<dbReference type="PANTHER" id="PTHR30012">
    <property type="entry name" value="GENERAL SECRETION PATHWAY PROTEIN"/>
    <property type="match status" value="1"/>
</dbReference>
<comment type="caution">
    <text evidence="10">The sequence shown here is derived from an EMBL/GenBank/DDBJ whole genome shotgun (WGS) entry which is preliminary data.</text>
</comment>
<proteinExistence type="inferred from homology"/>
<feature type="transmembrane region" description="Helical" evidence="8">
    <location>
        <begin position="320"/>
        <end position="344"/>
    </location>
</feature>
<dbReference type="Gene3D" id="1.20.81.30">
    <property type="entry name" value="Type II secretion system (T2SS), domain F"/>
    <property type="match status" value="2"/>
</dbReference>
<evidence type="ECO:0000259" key="9">
    <source>
        <dbReference type="Pfam" id="PF00482"/>
    </source>
</evidence>
<protein>
    <recommendedName>
        <fullName evidence="9">Type II secretion system protein GspF domain-containing protein</fullName>
    </recommendedName>
</protein>
<comment type="similarity">
    <text evidence="2">Belongs to the GSP F family.</text>
</comment>
<evidence type="ECO:0000256" key="4">
    <source>
        <dbReference type="ARBA" id="ARBA00022519"/>
    </source>
</evidence>
<comment type="subcellular location">
    <subcellularLocation>
        <location evidence="1">Cell inner membrane</location>
        <topology evidence="1">Multi-pass membrane protein</topology>
    </subcellularLocation>
</comment>
<name>A0A1F7IV69_9BACT</name>
<feature type="transmembrane region" description="Helical" evidence="8">
    <location>
        <begin position="158"/>
        <end position="186"/>
    </location>
</feature>
<dbReference type="InterPro" id="IPR042094">
    <property type="entry name" value="T2SS_GspF_sf"/>
</dbReference>
<dbReference type="InterPro" id="IPR018076">
    <property type="entry name" value="T2SS_GspF_dom"/>
</dbReference>
<evidence type="ECO:0000256" key="6">
    <source>
        <dbReference type="ARBA" id="ARBA00022989"/>
    </source>
</evidence>
<evidence type="ECO:0000313" key="11">
    <source>
        <dbReference type="Proteomes" id="UP000177141"/>
    </source>
</evidence>
<gene>
    <name evidence="10" type="ORF">A3A93_05765</name>
</gene>
<dbReference type="InterPro" id="IPR003004">
    <property type="entry name" value="GspF/PilC"/>
</dbReference>
<dbReference type="Pfam" id="PF00482">
    <property type="entry name" value="T2SSF"/>
    <property type="match status" value="2"/>
</dbReference>
<evidence type="ECO:0000256" key="7">
    <source>
        <dbReference type="ARBA" id="ARBA00023136"/>
    </source>
</evidence>
<organism evidence="10 11">
    <name type="scientific">Candidatus Roizmanbacteria bacterium RIFCSPLOWO2_01_FULL_38_12</name>
    <dbReference type="NCBI Taxonomy" id="1802061"/>
    <lineage>
        <taxon>Bacteria</taxon>
        <taxon>Candidatus Roizmaniibacteriota</taxon>
    </lineage>
</organism>
<dbReference type="EMBL" id="MGAL01000034">
    <property type="protein sequence ID" value="OGK47269.1"/>
    <property type="molecule type" value="Genomic_DNA"/>
</dbReference>
<dbReference type="Proteomes" id="UP000177141">
    <property type="component" value="Unassembled WGS sequence"/>
</dbReference>
<keyword evidence="3" id="KW-1003">Cell membrane</keyword>
<keyword evidence="7 8" id="KW-0472">Membrane</keyword>
<dbReference type="PANTHER" id="PTHR30012:SF0">
    <property type="entry name" value="TYPE II SECRETION SYSTEM PROTEIN F-RELATED"/>
    <property type="match status" value="1"/>
</dbReference>
<dbReference type="FunFam" id="1.20.81.30:FF:000001">
    <property type="entry name" value="Type II secretion system protein F"/>
    <property type="match status" value="1"/>
</dbReference>
<feature type="transmembrane region" description="Helical" evidence="8">
    <location>
        <begin position="115"/>
        <end position="137"/>
    </location>
</feature>
<evidence type="ECO:0000256" key="2">
    <source>
        <dbReference type="ARBA" id="ARBA00005745"/>
    </source>
</evidence>
<accession>A0A1F7IV69</accession>
<evidence type="ECO:0000313" key="10">
    <source>
        <dbReference type="EMBL" id="OGK47269.1"/>
    </source>
</evidence>